<dbReference type="OMA" id="SDRNMFI"/>
<dbReference type="SUPFAM" id="SSF54364">
    <property type="entry name" value="Translation initiation factor IF3, N-terminal domain"/>
    <property type="match status" value="1"/>
</dbReference>
<dbReference type="PANTHER" id="PTHR10938:SF0">
    <property type="entry name" value="TRANSLATION INITIATION FACTOR IF-3, MITOCHONDRIAL"/>
    <property type="match status" value="1"/>
</dbReference>
<evidence type="ECO:0000256" key="2">
    <source>
        <dbReference type="ARBA" id="ARBA00005439"/>
    </source>
</evidence>
<protein>
    <recommendedName>
        <fullName evidence="9">Translation initiation factor IF-3</fullName>
    </recommendedName>
</protein>
<comment type="subunit">
    <text evidence="9">Monomer.</text>
</comment>
<dbReference type="Pfam" id="PF05198">
    <property type="entry name" value="IF3_N"/>
    <property type="match status" value="1"/>
</dbReference>
<dbReference type="GO" id="GO:0003743">
    <property type="term" value="F:translation initiation factor activity"/>
    <property type="evidence" value="ECO:0007669"/>
    <property type="project" value="UniProtKB-KW"/>
</dbReference>
<keyword evidence="5" id="KW-0934">Plastid</keyword>
<dbReference type="GO" id="GO:0009507">
    <property type="term" value="C:chloroplast"/>
    <property type="evidence" value="ECO:0007669"/>
    <property type="project" value="UniProtKB-SubCell"/>
</dbReference>
<evidence type="ECO:0000256" key="10">
    <source>
        <dbReference type="SAM" id="MobiDB-lite"/>
    </source>
</evidence>
<evidence type="ECO:0000256" key="4">
    <source>
        <dbReference type="ARBA" id="ARBA00022540"/>
    </source>
</evidence>
<evidence type="ECO:0000256" key="5">
    <source>
        <dbReference type="ARBA" id="ARBA00022640"/>
    </source>
</evidence>
<feature type="domain" description="Translation initiation factor 3 N-terminal" evidence="12">
    <location>
        <begin position="98"/>
        <end position="163"/>
    </location>
</feature>
<evidence type="ECO:0000313" key="14">
    <source>
        <dbReference type="Proteomes" id="UP000655225"/>
    </source>
</evidence>
<dbReference type="GO" id="GO:0003729">
    <property type="term" value="F:mRNA binding"/>
    <property type="evidence" value="ECO:0007669"/>
    <property type="project" value="UniProtKB-ARBA"/>
</dbReference>
<evidence type="ECO:0000256" key="9">
    <source>
        <dbReference type="RuleBase" id="RU000646"/>
    </source>
</evidence>
<sequence>MAGITSSFPFKPFLSQKTPKPSSLCLSSLNSTLRGFPLRNPNFLKLNCVRSASASFASQSSITARYGGYRPGPSPSRRPREKRQVEIEDDPALDVFSIRSASVRLLDAEQNMVGVVPKSEAIQMAEQAELDLVILSPDADPPVVRIMDYNKYRYEQKKKKKDQQKKSTASRMDMKELKMGYNIDSHDYSVRLKAAQKFLKDGDKVKIIVNLKGRQNEFRNIAIELIKRFQSDIGELATEESKSFSDRNMFIVLLPNKIILQKAQEQPKKKEKPAVTEVSAGV</sequence>
<dbReference type="InterPro" id="IPR036788">
    <property type="entry name" value="T_IF-3_C_sf"/>
</dbReference>
<dbReference type="InterPro" id="IPR001288">
    <property type="entry name" value="Translation_initiation_fac_3"/>
</dbReference>
<evidence type="ECO:0000256" key="1">
    <source>
        <dbReference type="ARBA" id="ARBA00004229"/>
    </source>
</evidence>
<dbReference type="FunFam" id="3.30.110.10:FF:000003">
    <property type="entry name" value="Translation initiation factor IF-3"/>
    <property type="match status" value="1"/>
</dbReference>
<organism evidence="13 14">
    <name type="scientific">Tetracentron sinense</name>
    <name type="common">Spur-leaf</name>
    <dbReference type="NCBI Taxonomy" id="13715"/>
    <lineage>
        <taxon>Eukaryota</taxon>
        <taxon>Viridiplantae</taxon>
        <taxon>Streptophyta</taxon>
        <taxon>Embryophyta</taxon>
        <taxon>Tracheophyta</taxon>
        <taxon>Spermatophyta</taxon>
        <taxon>Magnoliopsida</taxon>
        <taxon>Trochodendrales</taxon>
        <taxon>Trochodendraceae</taxon>
        <taxon>Tetracentron</taxon>
    </lineage>
</organism>
<accession>A0A834Z6Y9</accession>
<dbReference type="AlphaFoldDB" id="A0A834Z6Y9"/>
<keyword evidence="14" id="KW-1185">Reference proteome</keyword>
<keyword evidence="3" id="KW-0150">Chloroplast</keyword>
<dbReference type="EMBL" id="JABCRI010000009">
    <property type="protein sequence ID" value="KAF8400500.1"/>
    <property type="molecule type" value="Genomic_DNA"/>
</dbReference>
<keyword evidence="6 9" id="KW-0648">Protein biosynthesis</keyword>
<evidence type="ECO:0000256" key="3">
    <source>
        <dbReference type="ARBA" id="ARBA00022528"/>
    </source>
</evidence>
<dbReference type="OrthoDB" id="21573at2759"/>
<reference evidence="13 14" key="1">
    <citation type="submission" date="2020-04" db="EMBL/GenBank/DDBJ databases">
        <title>Plant Genome Project.</title>
        <authorList>
            <person name="Zhang R.-G."/>
        </authorList>
    </citation>
    <scope>NUCLEOTIDE SEQUENCE [LARGE SCALE GENOMIC DNA]</scope>
    <source>
        <strain evidence="13">YNK0</strain>
        <tissue evidence="13">Leaf</tissue>
    </source>
</reference>
<evidence type="ECO:0000259" key="12">
    <source>
        <dbReference type="Pfam" id="PF05198"/>
    </source>
</evidence>
<evidence type="ECO:0000256" key="6">
    <source>
        <dbReference type="ARBA" id="ARBA00022917"/>
    </source>
</evidence>
<dbReference type="Pfam" id="PF00707">
    <property type="entry name" value="IF3_C"/>
    <property type="match status" value="1"/>
</dbReference>
<dbReference type="NCBIfam" id="TIGR00168">
    <property type="entry name" value="infC"/>
    <property type="match status" value="1"/>
</dbReference>
<keyword evidence="4 9" id="KW-0396">Initiation factor</keyword>
<evidence type="ECO:0000313" key="13">
    <source>
        <dbReference type="EMBL" id="KAF8400500.1"/>
    </source>
</evidence>
<dbReference type="InterPro" id="IPR019815">
    <property type="entry name" value="Translation_initiation_fac_3_C"/>
</dbReference>
<dbReference type="SUPFAM" id="SSF55200">
    <property type="entry name" value="Translation initiation factor IF3, C-terminal domain"/>
    <property type="match status" value="1"/>
</dbReference>
<comment type="function">
    <text evidence="8">Chloroplast translation initiation factor that is essential for the coordination of leaf and chloroplast development. IF-3 binds to the 30S ribosomal subunit and shifts the equilibrium between 70S ribosomes and their 50S and 30S subunits in favor of the free subunits, thus enhancing the availability of 30S subunits on which protein synthesis initiation begins.</text>
</comment>
<dbReference type="InterPro" id="IPR019814">
    <property type="entry name" value="Translation_initiation_fac_3_N"/>
</dbReference>
<dbReference type="PANTHER" id="PTHR10938">
    <property type="entry name" value="TRANSLATION INITIATION FACTOR IF-3"/>
    <property type="match status" value="1"/>
</dbReference>
<comment type="similarity">
    <text evidence="2 9">Belongs to the IF-3 family.</text>
</comment>
<feature type="region of interest" description="Disordered" evidence="10">
    <location>
        <begin position="65"/>
        <end position="84"/>
    </location>
</feature>
<dbReference type="GO" id="GO:0032790">
    <property type="term" value="P:ribosome disassembly"/>
    <property type="evidence" value="ECO:0007669"/>
    <property type="project" value="TreeGrafter"/>
</dbReference>
<dbReference type="PROSITE" id="PS00938">
    <property type="entry name" value="IF3"/>
    <property type="match status" value="1"/>
</dbReference>
<evidence type="ECO:0000259" key="11">
    <source>
        <dbReference type="Pfam" id="PF00707"/>
    </source>
</evidence>
<name>A0A834Z6Y9_TETSI</name>
<dbReference type="FunFam" id="3.10.20.80:FF:000003">
    <property type="entry name" value="Translation initiation factor IF-3"/>
    <property type="match status" value="1"/>
</dbReference>
<dbReference type="InterPro" id="IPR019813">
    <property type="entry name" value="Translation_initiation_fac3_CS"/>
</dbReference>
<keyword evidence="7" id="KW-0809">Transit peptide</keyword>
<dbReference type="InterPro" id="IPR036787">
    <property type="entry name" value="T_IF-3_N_sf"/>
</dbReference>
<evidence type="ECO:0000256" key="7">
    <source>
        <dbReference type="ARBA" id="ARBA00022946"/>
    </source>
</evidence>
<dbReference type="HAMAP" id="MF_00080">
    <property type="entry name" value="IF_3"/>
    <property type="match status" value="1"/>
</dbReference>
<proteinExistence type="inferred from homology"/>
<dbReference type="Gene3D" id="3.10.20.80">
    <property type="entry name" value="Translation initiation factor 3 (IF-3), N-terminal domain"/>
    <property type="match status" value="1"/>
</dbReference>
<evidence type="ECO:0000256" key="8">
    <source>
        <dbReference type="ARBA" id="ARBA00057772"/>
    </source>
</evidence>
<feature type="domain" description="Translation initiation factor 3 C-terminal" evidence="11">
    <location>
        <begin position="173"/>
        <end position="256"/>
    </location>
</feature>
<comment type="caution">
    <text evidence="13">The sequence shown here is derived from an EMBL/GenBank/DDBJ whole genome shotgun (WGS) entry which is preliminary data.</text>
</comment>
<gene>
    <name evidence="13" type="ORF">HHK36_013798</name>
</gene>
<comment type="subcellular location">
    <subcellularLocation>
        <location evidence="1 9">Plastid</location>
        <location evidence="1 9">Chloroplast</location>
    </subcellularLocation>
</comment>
<dbReference type="Proteomes" id="UP000655225">
    <property type="component" value="Unassembled WGS sequence"/>
</dbReference>
<dbReference type="Gene3D" id="3.30.110.10">
    <property type="entry name" value="Translation initiation factor 3 (IF-3), C-terminal domain"/>
    <property type="match status" value="1"/>
</dbReference>
<dbReference type="GO" id="GO:0043022">
    <property type="term" value="F:ribosome binding"/>
    <property type="evidence" value="ECO:0007669"/>
    <property type="project" value="TreeGrafter"/>
</dbReference>